<keyword evidence="3" id="KW-1185">Reference proteome</keyword>
<sequence length="116" mass="13281">MQETRTTSGVGISVFERLRDSIVFVERFDDRLMKIVVVAKERLYHFFSEYAQQAACSDQAKDEFGWSLFDEKTAEVKDYVAGENRCSGVIISRHHILTAAHCFVKESQCLTGPELR</sequence>
<reference evidence="4" key="2">
    <citation type="submission" date="2019-09" db="UniProtKB">
        <authorList>
            <consortium name="WormBaseParasite"/>
        </authorList>
    </citation>
    <scope>IDENTIFICATION</scope>
</reference>
<dbReference type="Proteomes" id="UP000050761">
    <property type="component" value="Unassembled WGS sequence"/>
</dbReference>
<dbReference type="InterPro" id="IPR043504">
    <property type="entry name" value="Peptidase_S1_PA_chymotrypsin"/>
</dbReference>
<name>A0A183GIX2_HELPZ</name>
<protein>
    <submittedName>
        <fullName evidence="4">Peptidase S1 domain-containing protein</fullName>
    </submittedName>
</protein>
<dbReference type="OrthoDB" id="409898at2759"/>
<evidence type="ECO:0000313" key="3">
    <source>
        <dbReference type="Proteomes" id="UP000050761"/>
    </source>
</evidence>
<dbReference type="GO" id="GO:0006508">
    <property type="term" value="P:proteolysis"/>
    <property type="evidence" value="ECO:0007669"/>
    <property type="project" value="InterPro"/>
</dbReference>
<accession>A0A183GIX2</accession>
<dbReference type="GO" id="GO:0004252">
    <property type="term" value="F:serine-type endopeptidase activity"/>
    <property type="evidence" value="ECO:0007669"/>
    <property type="project" value="InterPro"/>
</dbReference>
<evidence type="ECO:0000313" key="4">
    <source>
        <dbReference type="WBParaSite" id="HPBE_0002260201-mRNA-1"/>
    </source>
</evidence>
<dbReference type="SUPFAM" id="SSF50494">
    <property type="entry name" value="Trypsin-like serine proteases"/>
    <property type="match status" value="1"/>
</dbReference>
<dbReference type="Pfam" id="PF00089">
    <property type="entry name" value="Trypsin"/>
    <property type="match status" value="1"/>
</dbReference>
<gene>
    <name evidence="2" type="ORF">HPBE_LOCUS22601</name>
</gene>
<evidence type="ECO:0000259" key="1">
    <source>
        <dbReference type="Pfam" id="PF00089"/>
    </source>
</evidence>
<dbReference type="WBParaSite" id="HPBE_0002260201-mRNA-1">
    <property type="protein sequence ID" value="HPBE_0002260201-mRNA-1"/>
    <property type="gene ID" value="HPBE_0002260201"/>
</dbReference>
<feature type="domain" description="Peptidase S1" evidence="1">
    <location>
        <begin position="80"/>
        <end position="105"/>
    </location>
</feature>
<dbReference type="InterPro" id="IPR009003">
    <property type="entry name" value="Peptidase_S1_PA"/>
</dbReference>
<dbReference type="EMBL" id="UZAH01034165">
    <property type="protein sequence ID" value="VDP33625.1"/>
    <property type="molecule type" value="Genomic_DNA"/>
</dbReference>
<reference evidence="2 3" key="1">
    <citation type="submission" date="2018-11" db="EMBL/GenBank/DDBJ databases">
        <authorList>
            <consortium name="Pathogen Informatics"/>
        </authorList>
    </citation>
    <scope>NUCLEOTIDE SEQUENCE [LARGE SCALE GENOMIC DNA]</scope>
</reference>
<proteinExistence type="predicted"/>
<accession>A0A3P8DPF6</accession>
<organism evidence="3 4">
    <name type="scientific">Heligmosomoides polygyrus</name>
    <name type="common">Parasitic roundworm</name>
    <dbReference type="NCBI Taxonomy" id="6339"/>
    <lineage>
        <taxon>Eukaryota</taxon>
        <taxon>Metazoa</taxon>
        <taxon>Ecdysozoa</taxon>
        <taxon>Nematoda</taxon>
        <taxon>Chromadorea</taxon>
        <taxon>Rhabditida</taxon>
        <taxon>Rhabditina</taxon>
        <taxon>Rhabditomorpha</taxon>
        <taxon>Strongyloidea</taxon>
        <taxon>Heligmosomidae</taxon>
        <taxon>Heligmosomoides</taxon>
    </lineage>
</organism>
<dbReference type="AlphaFoldDB" id="A0A183GIX2"/>
<evidence type="ECO:0000313" key="2">
    <source>
        <dbReference type="EMBL" id="VDP33625.1"/>
    </source>
</evidence>
<dbReference type="InterPro" id="IPR001254">
    <property type="entry name" value="Trypsin_dom"/>
</dbReference>
<dbReference type="Gene3D" id="2.40.10.10">
    <property type="entry name" value="Trypsin-like serine proteases"/>
    <property type="match status" value="1"/>
</dbReference>